<dbReference type="PANTHER" id="PTHR22948:SF15">
    <property type="entry name" value="TUDOR DOMAIN-CONTAINING PROTEIN 6"/>
    <property type="match status" value="1"/>
</dbReference>
<feature type="domain" description="Tudor" evidence="2">
    <location>
        <begin position="1321"/>
        <end position="1380"/>
    </location>
</feature>
<dbReference type="OMA" id="FKEQMFP"/>
<sequence length="1826" mass="206356">TVIHVKWREISSWFERRSRSNLEYQRLHDEIQNWVKGVGDGGRCLAEMNGEWHRARVVSRAGDDYTVFTLDEGRATAVRGRGLERGKKDFFQLPPEAVCCILANLVGAKPTCWPPSALSFLRSLQGRELDGYVDAVLPNRLVLLDVPRVSRQLCESGLAKVIGRTAFRLLIGAGAAGTEPGPLALPPPPPPPPPPPAPPSDASYSLNYFYPLLQVDETVTVTVRVTHVRYPDRFFCQLRCHCPELERLHLSMHRYYESSRVSGTGTAPRKLGSPCAAKSLDGRWYRAVVQQTLSDRGVEVFLVDYGNKEVVSSCSIRKLSPGYFKMPVVTYPFALREASDYGRGWSAKQIELLHTLIINKVLQAKIEFYNSVENVYYVTLYREDGSTINAAFNAQVESVNYERVIGYCEDNELRGEYQKINALHCSGDYFTGDRRTEGLSKTKDRISYLSMLLGASLLKNANLKLNAFYDALVEFVKDPTEFWIRTMDTASEFEKLMNSIAKKYGPLGRNEGLVKKPEPGLLCCAKFKADHLYYRAVITEILDGQFRVFFIDYGNLELVDWHDVKALLPEYRKLPALAVKCCLADLVPKEATWSKEAIAYFEKVVFEKHLVVHVLDKEMDKYLIELLDVEDEGEPSVNKIMLQEGYADQKALKVSHFSSKTLFEERPITPEKFAPCMEYPCSTEDSNDCLATVLSNMPYKISSHGEIETGDTRTQNIAVMDSAITESPYKQEYLKVGSTVDVQVSYIDEPGDFWCQLTKNAHELKMLMSKIQEYYNTHADHSQPCQSACIAKYSEDGKWYRALILGKVSALEVDVLYVDYGNRERVSFSDLCAIRPEFLLLKGQAFRCSLYNIIQPMGSDPFMWNVDSVAAFQEFIDSALSLYMELKCTVYALTIVDGKGLCNVVDLNTPFQSACQLLIERGLAKFVGSPSVLAPSVNLYTYYYSTHDVKIGSEEEMYVSHVTSPTKFYCLLSRNLDIVDKLADKVNKLSCKLPDYKFSQGVDPICLAKYTDNQWYRALAWPIQDRIRVSFVDYGNKLDVDKDDLLPIPDSARDVKFLPMQAIKCGLSDIPAELSLDINTWFRKAVTDKPLKAVVVAKESDGKLIVELYDGNVQINAKIKEQLYLQGTSEAKTMNGNSGRQKIKSEKLCSTFMVKSDHEPSLLKRRIIEDQDEVHEAEKAAVSSHTQDRWKNRTEIFIVENVEAELKCAPNMDLKNVKEFSDVKSNVETRNNKSVKSNVEKTSFSKLGFDTSKLPLPKEIDIPLITLKPGFKCEARISHVVSPSHFFVHLSQHDDKVTMMEEKLNASWANDTEVECFQYESLQLGDMVCAESPEDGSHYRSVVTQKIANNLVGVEFIDYGNTVNVQPSKIHRLSKEAMEVQRLSVPCFISGVQDTLSTGYSIELVSAFKKRANGIMCEFIKLHGQLWEVQLCDDQGTVANLLEDTLCEQYTLNSQQESGCSITDIRPGSKLNAYVFAIKSPNQFWCQFMTTADGIFIESLQKAKGERCKMRSEDIMDLKVGNVCMVKSKGFLNWATCEIVDICNGGIEVVFMKEDSKELVNPEDVKEVTPAFALTYECKLHRLFPFNGSNWSQKAIEFFKTLVLYKRVLIKVINMSKPNILEVDIYVNLDNAVRDQLTASELAVEKDESNTTTYGRYIRKIPLVGQTIEGYVTAAESPSYFWCQYSASEIQMLAEKMQELGKREDTGTKLSSISVGDSCFCKYSEDEQFYRAEVKKTNSNILSLNYVDYGNEEDVEREQVRKLPEELLKIPVQAFPCCLSGYDLSEGSWKDGAVGDFLHLLSDQLLKITALKNDIFDSKNVFDSAS</sequence>
<dbReference type="Ensembl" id="ENSCMIT00000020874.1">
    <property type="protein sequence ID" value="ENSCMIP00000020500.1"/>
    <property type="gene ID" value="ENSCMIG00000009449.1"/>
</dbReference>
<proteinExistence type="predicted"/>
<feature type="domain" description="Tudor" evidence="2">
    <location>
        <begin position="1712"/>
        <end position="1770"/>
    </location>
</feature>
<dbReference type="CDD" id="cd20425">
    <property type="entry name" value="Tudor_TDRD6_rpt6"/>
    <property type="match status" value="1"/>
</dbReference>
<reference evidence="4" key="1">
    <citation type="journal article" date="2006" name="Science">
        <title>Ancient noncoding elements conserved in the human genome.</title>
        <authorList>
            <person name="Venkatesh B."/>
            <person name="Kirkness E.F."/>
            <person name="Loh Y.H."/>
            <person name="Halpern A.L."/>
            <person name="Lee A.P."/>
            <person name="Johnson J."/>
            <person name="Dandona N."/>
            <person name="Viswanathan L.D."/>
            <person name="Tay A."/>
            <person name="Venter J.C."/>
            <person name="Strausberg R.L."/>
            <person name="Brenner S."/>
        </authorList>
    </citation>
    <scope>NUCLEOTIDE SEQUENCE [LARGE SCALE GENOMIC DNA]</scope>
</reference>
<evidence type="ECO:0000313" key="3">
    <source>
        <dbReference type="Ensembl" id="ENSCMIP00000020500.1"/>
    </source>
</evidence>
<dbReference type="GeneTree" id="ENSGT00940000159049"/>
<dbReference type="Gene3D" id="2.40.50.90">
    <property type="match status" value="8"/>
</dbReference>
<protein>
    <submittedName>
        <fullName evidence="3">Tudor domain containing 6</fullName>
    </submittedName>
</protein>
<dbReference type="SUPFAM" id="SSF101447">
    <property type="entry name" value="Formin homology 2 domain (FH2 domain)"/>
    <property type="match status" value="1"/>
</dbReference>
<feature type="domain" description="Tudor" evidence="2">
    <location>
        <begin position="782"/>
        <end position="841"/>
    </location>
</feature>
<feature type="region of interest" description="Disordered" evidence="1">
    <location>
        <begin position="180"/>
        <end position="200"/>
    </location>
</feature>
<dbReference type="Gene3D" id="2.30.30.140">
    <property type="match status" value="7"/>
</dbReference>
<dbReference type="Pfam" id="PF00567">
    <property type="entry name" value="TUDOR"/>
    <property type="match status" value="7"/>
</dbReference>
<dbReference type="Proteomes" id="UP000314986">
    <property type="component" value="Unassembled WGS sequence"/>
</dbReference>
<feature type="domain" description="Tudor" evidence="2">
    <location>
        <begin position="268"/>
        <end position="326"/>
    </location>
</feature>
<dbReference type="InterPro" id="IPR035437">
    <property type="entry name" value="SNase_OB-fold_sf"/>
</dbReference>
<dbReference type="InterPro" id="IPR050621">
    <property type="entry name" value="Tudor_domain_containing"/>
</dbReference>
<dbReference type="PROSITE" id="PS50304">
    <property type="entry name" value="TUDOR"/>
    <property type="match status" value="6"/>
</dbReference>
<reference evidence="3" key="4">
    <citation type="submission" date="2025-08" db="UniProtKB">
        <authorList>
            <consortium name="Ensembl"/>
        </authorList>
    </citation>
    <scope>IDENTIFICATION</scope>
</reference>
<feature type="domain" description="Tudor" evidence="2">
    <location>
        <begin position="999"/>
        <end position="1055"/>
    </location>
</feature>
<dbReference type="PANTHER" id="PTHR22948">
    <property type="entry name" value="TUDOR DOMAIN CONTAINING PROTEIN"/>
    <property type="match status" value="1"/>
</dbReference>
<feature type="domain" description="Tudor" evidence="2">
    <location>
        <begin position="516"/>
        <end position="574"/>
    </location>
</feature>
<feature type="compositionally biased region" description="Pro residues" evidence="1">
    <location>
        <begin position="183"/>
        <end position="199"/>
    </location>
</feature>
<dbReference type="CDD" id="cd20439">
    <property type="entry name" value="Tudor_TDRD15_rpt4"/>
    <property type="match status" value="1"/>
</dbReference>
<evidence type="ECO:0000313" key="4">
    <source>
        <dbReference type="Proteomes" id="UP000314986"/>
    </source>
</evidence>
<evidence type="ECO:0000256" key="1">
    <source>
        <dbReference type="SAM" id="MobiDB-lite"/>
    </source>
</evidence>
<dbReference type="InterPro" id="IPR002999">
    <property type="entry name" value="Tudor"/>
</dbReference>
<organism evidence="3 4">
    <name type="scientific">Callorhinchus milii</name>
    <name type="common">Ghost shark</name>
    <dbReference type="NCBI Taxonomy" id="7868"/>
    <lineage>
        <taxon>Eukaryota</taxon>
        <taxon>Metazoa</taxon>
        <taxon>Chordata</taxon>
        <taxon>Craniata</taxon>
        <taxon>Vertebrata</taxon>
        <taxon>Chondrichthyes</taxon>
        <taxon>Holocephali</taxon>
        <taxon>Chimaeriformes</taxon>
        <taxon>Callorhinchidae</taxon>
        <taxon>Callorhinchus</taxon>
    </lineage>
</organism>
<dbReference type="FunFam" id="2.30.30.140:FF:000018">
    <property type="entry name" value="Serine/threonine-protein kinase 31"/>
    <property type="match status" value="2"/>
</dbReference>
<name>A0A4W3HZ02_CALMI</name>
<dbReference type="InterPro" id="IPR047455">
    <property type="entry name" value="Tudor_TDRD15_rpt4"/>
</dbReference>
<reference evidence="4" key="3">
    <citation type="journal article" date="2014" name="Nature">
        <title>Elephant shark genome provides unique insights into gnathostome evolution.</title>
        <authorList>
            <consortium name="International Elephant Shark Genome Sequencing Consortium"/>
            <person name="Venkatesh B."/>
            <person name="Lee A.P."/>
            <person name="Ravi V."/>
            <person name="Maurya A.K."/>
            <person name="Lian M.M."/>
            <person name="Swann J.B."/>
            <person name="Ohta Y."/>
            <person name="Flajnik M.F."/>
            <person name="Sutoh Y."/>
            <person name="Kasahara M."/>
            <person name="Hoon S."/>
            <person name="Gangu V."/>
            <person name="Roy S.W."/>
            <person name="Irimia M."/>
            <person name="Korzh V."/>
            <person name="Kondrychyn I."/>
            <person name="Lim Z.W."/>
            <person name="Tay B.H."/>
            <person name="Tohari S."/>
            <person name="Kong K.W."/>
            <person name="Ho S."/>
            <person name="Lorente-Galdos B."/>
            <person name="Quilez J."/>
            <person name="Marques-Bonet T."/>
            <person name="Raney B.J."/>
            <person name="Ingham P.W."/>
            <person name="Tay A."/>
            <person name="Hillier L.W."/>
            <person name="Minx P."/>
            <person name="Boehm T."/>
            <person name="Wilson R.K."/>
            <person name="Brenner S."/>
            <person name="Warren W.C."/>
        </authorList>
    </citation>
    <scope>NUCLEOTIDE SEQUENCE [LARGE SCALE GENOMIC DNA]</scope>
</reference>
<dbReference type="SUPFAM" id="SSF63748">
    <property type="entry name" value="Tudor/PWWP/MBT"/>
    <property type="match status" value="7"/>
</dbReference>
<accession>A0A4W3HZ02</accession>
<reference evidence="4" key="2">
    <citation type="journal article" date="2007" name="PLoS Biol.">
        <title>Survey sequencing and comparative analysis of the elephant shark (Callorhinchus milii) genome.</title>
        <authorList>
            <person name="Venkatesh B."/>
            <person name="Kirkness E.F."/>
            <person name="Loh Y.H."/>
            <person name="Halpern A.L."/>
            <person name="Lee A.P."/>
            <person name="Johnson J."/>
            <person name="Dandona N."/>
            <person name="Viswanathan L.D."/>
            <person name="Tay A."/>
            <person name="Venter J.C."/>
            <person name="Strausberg R.L."/>
            <person name="Brenner S."/>
        </authorList>
    </citation>
    <scope>NUCLEOTIDE SEQUENCE [LARGE SCALE GENOMIC DNA]</scope>
</reference>
<reference evidence="3" key="5">
    <citation type="submission" date="2025-09" db="UniProtKB">
        <authorList>
            <consortium name="Ensembl"/>
        </authorList>
    </citation>
    <scope>IDENTIFICATION</scope>
</reference>
<keyword evidence="4" id="KW-1185">Reference proteome</keyword>
<evidence type="ECO:0000259" key="2">
    <source>
        <dbReference type="PROSITE" id="PS50304"/>
    </source>
</evidence>
<dbReference type="SMART" id="SM00333">
    <property type="entry name" value="TUDOR"/>
    <property type="match status" value="8"/>
</dbReference>